<dbReference type="HOGENOM" id="CLU_2071401_0_0_11"/>
<dbReference type="KEGG" id="rrd:RradSPS_1198"/>
<dbReference type="Proteomes" id="UP001281130">
    <property type="component" value="Unassembled WGS sequence"/>
</dbReference>
<dbReference type="OrthoDB" id="171926at2"/>
<proteinExistence type="predicted"/>
<dbReference type="EMBL" id="JAWXXX010000001">
    <property type="protein sequence ID" value="MDX5893888.1"/>
    <property type="molecule type" value="Genomic_DNA"/>
</dbReference>
<dbReference type="STRING" id="42256.RradSPS_1198"/>
<gene>
    <name evidence="1" type="ORF">RradSPS_1198</name>
    <name evidence="2" type="ORF">SIL72_07565</name>
</gene>
<evidence type="ECO:0000313" key="3">
    <source>
        <dbReference type="Proteomes" id="UP000025229"/>
    </source>
</evidence>
<keyword evidence="3" id="KW-1185">Reference proteome</keyword>
<organism evidence="1 3">
    <name type="scientific">Rubrobacter radiotolerans</name>
    <name type="common">Arthrobacter radiotolerans</name>
    <dbReference type="NCBI Taxonomy" id="42256"/>
    <lineage>
        <taxon>Bacteria</taxon>
        <taxon>Bacillati</taxon>
        <taxon>Actinomycetota</taxon>
        <taxon>Rubrobacteria</taxon>
        <taxon>Rubrobacterales</taxon>
        <taxon>Rubrobacteraceae</taxon>
        <taxon>Rubrobacter</taxon>
    </lineage>
</organism>
<dbReference type="RefSeq" id="WP_143533899.1">
    <property type="nucleotide sequence ID" value="NZ_CP007514.1"/>
</dbReference>
<sequence>MESLRVLVANEPRSYREAMSQALSLVRPEVGVRRVEPEALGPALAECDGACVVFCSRITHEVEERALSWVEMYPSGESLSTVSVLGVRDVVENLRLEDLVSVIDRTGNSLAALNHAEP</sequence>
<dbReference type="Proteomes" id="UP000025229">
    <property type="component" value="Chromosome"/>
</dbReference>
<evidence type="ECO:0000313" key="1">
    <source>
        <dbReference type="EMBL" id="AHY46481.1"/>
    </source>
</evidence>
<accession>A0A023X2P3</accession>
<name>A0A023X2P3_RUBRA</name>
<dbReference type="EMBL" id="CP007514">
    <property type="protein sequence ID" value="AHY46481.1"/>
    <property type="molecule type" value="Genomic_DNA"/>
</dbReference>
<protein>
    <submittedName>
        <fullName evidence="1">Uncharacterized protein</fullName>
    </submittedName>
</protein>
<reference evidence="1 3" key="1">
    <citation type="submission" date="2014-03" db="EMBL/GenBank/DDBJ databases">
        <title>Complete genome sequence of the Radio-Resistant Rubrobacter radiotolerans RSPS-4.</title>
        <authorList>
            <person name="Egas C.C."/>
            <person name="Barroso C.C."/>
            <person name="Froufe H.J.C."/>
            <person name="Pacheco J.J."/>
            <person name="Albuquerque L.L."/>
            <person name="da Costa M.M.S."/>
        </authorList>
    </citation>
    <scope>NUCLEOTIDE SEQUENCE [LARGE SCALE GENOMIC DNA]</scope>
    <source>
        <strain evidence="1 3">RSPS-4</strain>
    </source>
</reference>
<evidence type="ECO:0000313" key="2">
    <source>
        <dbReference type="EMBL" id="MDX5893888.1"/>
    </source>
</evidence>
<reference evidence="2" key="2">
    <citation type="submission" date="2023-11" db="EMBL/GenBank/DDBJ databases">
        <title>MicrobeMod: A computational toolkit for identifying prokaryotic methylation and restriction-modification with nanopore sequencing.</title>
        <authorList>
            <person name="Crits-Christoph A."/>
            <person name="Kang S.C."/>
            <person name="Lee H."/>
            <person name="Ostrov N."/>
        </authorList>
    </citation>
    <scope>NUCLEOTIDE SEQUENCE</scope>
    <source>
        <strain evidence="2">ATCC 51242</strain>
    </source>
</reference>
<dbReference type="AlphaFoldDB" id="A0A023X2P3"/>